<organism evidence="9 10">
    <name type="scientific">Bacteroides xylanisolvens</name>
    <dbReference type="NCBI Taxonomy" id="371601"/>
    <lineage>
        <taxon>Bacteria</taxon>
        <taxon>Pseudomonadati</taxon>
        <taxon>Bacteroidota</taxon>
        <taxon>Bacteroidia</taxon>
        <taxon>Bacteroidales</taxon>
        <taxon>Bacteroidaceae</taxon>
        <taxon>Bacteroides</taxon>
    </lineage>
</organism>
<comment type="similarity">
    <text evidence="2">Belongs to the SusD family.</text>
</comment>
<evidence type="ECO:0000313" key="10">
    <source>
        <dbReference type="Proteomes" id="UP001198461"/>
    </source>
</evidence>
<dbReference type="Gene3D" id="1.25.40.390">
    <property type="match status" value="1"/>
</dbReference>
<keyword evidence="4" id="KW-0472">Membrane</keyword>
<evidence type="ECO:0000313" key="9">
    <source>
        <dbReference type="EMBL" id="MCA4705164.1"/>
    </source>
</evidence>
<dbReference type="InterPro" id="IPR033985">
    <property type="entry name" value="SusD-like_N"/>
</dbReference>
<evidence type="ECO:0000256" key="1">
    <source>
        <dbReference type="ARBA" id="ARBA00004442"/>
    </source>
</evidence>
<reference evidence="9" key="1">
    <citation type="submission" date="2023-08" db="EMBL/GenBank/DDBJ databases">
        <title>Mucin Metabolism Genes Underlie the Key Renovations of Bacteroides xylanisolvens Genomes in Captive Great Apes.</title>
        <authorList>
            <person name="Nishida A.H."/>
        </authorList>
    </citation>
    <scope>NUCLEOTIDE SEQUENCE</scope>
    <source>
        <strain evidence="9">P13.H9</strain>
    </source>
</reference>
<dbReference type="RefSeq" id="WP_225450930.1">
    <property type="nucleotide sequence ID" value="NZ_JAIWXB010000026.1"/>
</dbReference>
<evidence type="ECO:0000256" key="3">
    <source>
        <dbReference type="ARBA" id="ARBA00022729"/>
    </source>
</evidence>
<comment type="subcellular location">
    <subcellularLocation>
        <location evidence="1">Cell outer membrane</location>
    </subcellularLocation>
</comment>
<feature type="chain" id="PRO_5043408647" evidence="6">
    <location>
        <begin position="25"/>
        <end position="613"/>
    </location>
</feature>
<evidence type="ECO:0000256" key="5">
    <source>
        <dbReference type="ARBA" id="ARBA00023237"/>
    </source>
</evidence>
<proteinExistence type="inferred from homology"/>
<protein>
    <submittedName>
        <fullName evidence="9">RagB/SusD family nutrient uptake outer membrane protein</fullName>
    </submittedName>
</protein>
<feature type="domain" description="SusD-like N-terminal" evidence="8">
    <location>
        <begin position="23"/>
        <end position="223"/>
    </location>
</feature>
<feature type="signal peptide" evidence="6">
    <location>
        <begin position="1"/>
        <end position="24"/>
    </location>
</feature>
<evidence type="ECO:0000256" key="2">
    <source>
        <dbReference type="ARBA" id="ARBA00006275"/>
    </source>
</evidence>
<dbReference type="EMBL" id="JAIWYE010000028">
    <property type="protein sequence ID" value="MCA4705164.1"/>
    <property type="molecule type" value="Genomic_DNA"/>
</dbReference>
<gene>
    <name evidence="9" type="ORF">LD004_16285</name>
</gene>
<dbReference type="SUPFAM" id="SSF48452">
    <property type="entry name" value="TPR-like"/>
    <property type="match status" value="1"/>
</dbReference>
<dbReference type="Proteomes" id="UP001198461">
    <property type="component" value="Unassembled WGS sequence"/>
</dbReference>
<dbReference type="GO" id="GO:0009279">
    <property type="term" value="C:cell outer membrane"/>
    <property type="evidence" value="ECO:0007669"/>
    <property type="project" value="UniProtKB-SubCell"/>
</dbReference>
<keyword evidence="5" id="KW-0998">Cell outer membrane</keyword>
<dbReference type="PROSITE" id="PS51257">
    <property type="entry name" value="PROKAR_LIPOPROTEIN"/>
    <property type="match status" value="1"/>
</dbReference>
<comment type="caution">
    <text evidence="9">The sequence shown here is derived from an EMBL/GenBank/DDBJ whole genome shotgun (WGS) entry which is preliminary data.</text>
</comment>
<evidence type="ECO:0000256" key="6">
    <source>
        <dbReference type="SAM" id="SignalP"/>
    </source>
</evidence>
<dbReference type="Pfam" id="PF14322">
    <property type="entry name" value="SusD-like_3"/>
    <property type="match status" value="1"/>
</dbReference>
<dbReference type="AlphaFoldDB" id="A0AAW4T182"/>
<sequence>MKMVKRFFLLVVTAMLLASCDSFLDTTPDDLRRPEQMFATQSSTENVLLGVYSFIRSDIPWDNVSSAVGGSNSDLDYVWANRHTFNLGVWDASAAQYDKWVMYYKAIREATYFMQNLDKCPPSELPTDLREQWRAEARCLRAYFYANLMRMYGPVILLKDELVDFTQEDLSRPRSTWDECVDWVCNEFWEVSQNEYLPTLQNAQNYARMCKGIALAYRARLYLQSASAQFNGNAMYAEVCNPDGTCLFPLKKDPAKWTKAREAAKDVIKLGVYHLVKVMEDGKIEPYKSYKSIYTTLQNEEMIMPYLETDAHMDKHATPNLIGGWGGFGPTQEMVDMYAMNNGRYPIKGYKNSSRVQPVVDPASGYNEDGFSTFTHPLEKIERRTFNMYINREPRFYVSVFYGGLTWFVTNRSSDRKIIEMFANGNNGLSSTHNYYTTGYALIKFVSPDYVATPAHNVKREMPYLRYAEILLNYIEATIECGELNDPDMYTYWNEIRERVGLNGILEVYPEAKGDASQLLNLLRKERRVELAFECQSFFDTRRWMIAEKETEAGDFHGMNIAVQGKNNSGVFPDNYFERTLLEKRVFTSSFYLFPIPQSAINRNHELVQNYNW</sequence>
<evidence type="ECO:0000259" key="8">
    <source>
        <dbReference type="Pfam" id="PF14322"/>
    </source>
</evidence>
<evidence type="ECO:0000259" key="7">
    <source>
        <dbReference type="Pfam" id="PF07980"/>
    </source>
</evidence>
<dbReference type="InterPro" id="IPR012944">
    <property type="entry name" value="SusD_RagB_dom"/>
</dbReference>
<accession>A0AAW4T182</accession>
<feature type="domain" description="RagB/SusD" evidence="7">
    <location>
        <begin position="322"/>
        <end position="613"/>
    </location>
</feature>
<keyword evidence="3 6" id="KW-0732">Signal</keyword>
<evidence type="ECO:0000256" key="4">
    <source>
        <dbReference type="ARBA" id="ARBA00023136"/>
    </source>
</evidence>
<dbReference type="InterPro" id="IPR011990">
    <property type="entry name" value="TPR-like_helical_dom_sf"/>
</dbReference>
<name>A0AAW4T182_9BACE</name>
<dbReference type="Pfam" id="PF07980">
    <property type="entry name" value="SusD_RagB"/>
    <property type="match status" value="1"/>
</dbReference>